<evidence type="ECO:0000313" key="2">
    <source>
        <dbReference type="EMBL" id="RVT94191.1"/>
    </source>
</evidence>
<evidence type="ECO:0000259" key="1">
    <source>
        <dbReference type="Pfam" id="PF12680"/>
    </source>
</evidence>
<sequence>MEADGRAGDGRHARGLRRLGRPRLCRRRYRWADRGQWRPHVRRKTSGGMNMSELDDTLALAKRFFDAVEQGDIDTVVNSFSPDAEIWHNTDEIVVTRDQTGTTLGGMATRIRDRVYAERRVTAFPGGFVQQHALTGVRVHDDVAVRLPCCIVCKVAGGKITRLDEYFDSAHVAEFRKYA</sequence>
<proteinExistence type="predicted"/>
<gene>
    <name evidence="2" type="ORF">EOD43_10155</name>
</gene>
<dbReference type="AlphaFoldDB" id="A0A437M8Z6"/>
<comment type="caution">
    <text evidence="2">The sequence shown here is derived from an EMBL/GenBank/DDBJ whole genome shotgun (WGS) entry which is preliminary data.</text>
</comment>
<reference evidence="2 3" key="1">
    <citation type="submission" date="2019-01" db="EMBL/GenBank/DDBJ databases">
        <authorList>
            <person name="Chen W.-M."/>
        </authorList>
    </citation>
    <scope>NUCLEOTIDE SEQUENCE [LARGE SCALE GENOMIC DNA]</scope>
    <source>
        <strain evidence="2 3">CCP-7</strain>
    </source>
</reference>
<dbReference type="OrthoDB" id="7207122at2"/>
<keyword evidence="3" id="KW-1185">Reference proteome</keyword>
<dbReference type="Pfam" id="PF12680">
    <property type="entry name" value="SnoaL_2"/>
    <property type="match status" value="1"/>
</dbReference>
<feature type="domain" description="SnoaL-like" evidence="1">
    <location>
        <begin position="62"/>
        <end position="162"/>
    </location>
</feature>
<name>A0A437M8Z6_9SPHN</name>
<dbReference type="SUPFAM" id="SSF54427">
    <property type="entry name" value="NTF2-like"/>
    <property type="match status" value="1"/>
</dbReference>
<evidence type="ECO:0000313" key="3">
    <source>
        <dbReference type="Proteomes" id="UP000282971"/>
    </source>
</evidence>
<dbReference type="InterPro" id="IPR037401">
    <property type="entry name" value="SnoaL-like"/>
</dbReference>
<protein>
    <submittedName>
        <fullName evidence="2">Nuclear transport factor 2 family protein</fullName>
    </submittedName>
</protein>
<dbReference type="EMBL" id="SACN01000001">
    <property type="protein sequence ID" value="RVT94191.1"/>
    <property type="molecule type" value="Genomic_DNA"/>
</dbReference>
<dbReference type="Proteomes" id="UP000282971">
    <property type="component" value="Unassembled WGS sequence"/>
</dbReference>
<dbReference type="InterPro" id="IPR032710">
    <property type="entry name" value="NTF2-like_dom_sf"/>
</dbReference>
<dbReference type="Gene3D" id="3.10.450.50">
    <property type="match status" value="1"/>
</dbReference>
<accession>A0A437M8Z6</accession>
<organism evidence="2 3">
    <name type="scientific">Sphingomonas crocodyli</name>
    <dbReference type="NCBI Taxonomy" id="1979270"/>
    <lineage>
        <taxon>Bacteria</taxon>
        <taxon>Pseudomonadati</taxon>
        <taxon>Pseudomonadota</taxon>
        <taxon>Alphaproteobacteria</taxon>
        <taxon>Sphingomonadales</taxon>
        <taxon>Sphingomonadaceae</taxon>
        <taxon>Sphingomonas</taxon>
    </lineage>
</organism>